<keyword evidence="1" id="KW-1133">Transmembrane helix</keyword>
<keyword evidence="1" id="KW-0472">Membrane</keyword>
<dbReference type="AlphaFoldDB" id="A0A6B8W115"/>
<evidence type="ECO:0000256" key="1">
    <source>
        <dbReference type="SAM" id="Phobius"/>
    </source>
</evidence>
<dbReference type="GO" id="GO:0008233">
    <property type="term" value="F:peptidase activity"/>
    <property type="evidence" value="ECO:0007669"/>
    <property type="project" value="InterPro"/>
</dbReference>
<organism evidence="2 3">
    <name type="scientific">Corynebacterium occultum</name>
    <dbReference type="NCBI Taxonomy" id="2675219"/>
    <lineage>
        <taxon>Bacteria</taxon>
        <taxon>Bacillati</taxon>
        <taxon>Actinomycetota</taxon>
        <taxon>Actinomycetes</taxon>
        <taxon>Mycobacteriales</taxon>
        <taxon>Corynebacteriaceae</taxon>
        <taxon>Corynebacterium</taxon>
    </lineage>
</organism>
<feature type="transmembrane region" description="Helical" evidence="1">
    <location>
        <begin position="183"/>
        <end position="201"/>
    </location>
</feature>
<evidence type="ECO:0000313" key="2">
    <source>
        <dbReference type="EMBL" id="QGU06181.1"/>
    </source>
</evidence>
<dbReference type="KEGG" id="cok:COCCU_01065"/>
<feature type="transmembrane region" description="Helical" evidence="1">
    <location>
        <begin position="64"/>
        <end position="90"/>
    </location>
</feature>
<dbReference type="PANTHER" id="PTHR36844:SF1">
    <property type="entry name" value="PROTEASE PRSW"/>
    <property type="match status" value="1"/>
</dbReference>
<dbReference type="EMBL" id="CP046455">
    <property type="protein sequence ID" value="QGU06181.1"/>
    <property type="molecule type" value="Genomic_DNA"/>
</dbReference>
<proteinExistence type="predicted"/>
<feature type="transmembrane region" description="Helical" evidence="1">
    <location>
        <begin position="237"/>
        <end position="257"/>
    </location>
</feature>
<accession>A0A6B8W115</accession>
<name>A0A6B8W115_9CORY</name>
<feature type="transmembrane region" description="Helical" evidence="1">
    <location>
        <begin position="208"/>
        <end position="231"/>
    </location>
</feature>
<sequence>MSRLFQLTLIVLVLLSLPLLMVDLFSSVILSPVGGGLGIILGLVYALLWIFILRVSAAWPRAGWWWLVSSLLWGGGVSFLVVLLSGLPILELAEKFNLTFTLASWGGAYPEELGKALGVAVILFSFHRLTRPWHGFITGALVGLGFEVMENIPYGAYGALLNPNSDLDGALITWLSRVVLGPGLHVAFTALAGWGVGLAIFTAQRSTLWRWSVALFWVLIAFALHFAWNLMWEDPRFQLVTMAVVAVLLYPLFIWLYRRCHRLAKQDATQVELPVMITSLVGLEAYRRSLNSHLVERSGTDFPHIATPNHGID</sequence>
<dbReference type="RefSeq" id="WP_156229777.1">
    <property type="nucleotide sequence ID" value="NZ_CP046455.1"/>
</dbReference>
<evidence type="ECO:0000313" key="3">
    <source>
        <dbReference type="Proteomes" id="UP000424462"/>
    </source>
</evidence>
<dbReference type="Proteomes" id="UP000424462">
    <property type="component" value="Chromosome"/>
</dbReference>
<protein>
    <recommendedName>
        <fullName evidence="4">Protease PrsW</fullName>
    </recommendedName>
</protein>
<gene>
    <name evidence="2" type="ORF">COCCU_01065</name>
</gene>
<keyword evidence="1" id="KW-0812">Transmembrane</keyword>
<keyword evidence="3" id="KW-1185">Reference proteome</keyword>
<evidence type="ECO:0008006" key="4">
    <source>
        <dbReference type="Google" id="ProtNLM"/>
    </source>
</evidence>
<feature type="transmembrane region" description="Helical" evidence="1">
    <location>
        <begin position="28"/>
        <end position="52"/>
    </location>
</feature>
<reference evidence="2 3" key="1">
    <citation type="submission" date="2019-11" db="EMBL/GenBank/DDBJ databases">
        <title>Complete genome sequence of Corynebacterium kalinowskii 1959, a novel Corynebacterium species isolated from soil of a small paddock in Vilsendorf, Germany.</title>
        <authorList>
            <person name="Schaffert L."/>
            <person name="Ruwe M."/>
            <person name="Milse J."/>
            <person name="Hanuschka K."/>
            <person name="Ortseifen V."/>
            <person name="Droste J."/>
            <person name="Brandt D."/>
            <person name="Schlueter L."/>
            <person name="Kutter Y."/>
            <person name="Vinke S."/>
            <person name="Viehoefer P."/>
            <person name="Jacob L."/>
            <person name="Luebke N.-C."/>
            <person name="Schulte-Berndt E."/>
            <person name="Hain C."/>
            <person name="Linder M."/>
            <person name="Schmidt P."/>
            <person name="Wollenschlaeger L."/>
            <person name="Luttermann T."/>
            <person name="Thieme E."/>
            <person name="Hassa J."/>
            <person name="Haak M."/>
            <person name="Wittchen M."/>
            <person name="Mentz A."/>
            <person name="Persicke M."/>
            <person name="Busche T."/>
            <person name="Ruckert C."/>
        </authorList>
    </citation>
    <scope>NUCLEOTIDE SEQUENCE [LARGE SCALE GENOMIC DNA]</scope>
    <source>
        <strain evidence="2 3">2039</strain>
    </source>
</reference>
<dbReference type="PANTHER" id="PTHR36844">
    <property type="entry name" value="PROTEASE PRSW"/>
    <property type="match status" value="1"/>
</dbReference>
<dbReference type="Pfam" id="PF13367">
    <property type="entry name" value="PrsW-protease"/>
    <property type="match status" value="1"/>
</dbReference>
<dbReference type="InterPro" id="IPR026898">
    <property type="entry name" value="PrsW"/>
</dbReference>